<dbReference type="EMBL" id="CYRY02027927">
    <property type="protein sequence ID" value="VCW99231.1"/>
    <property type="molecule type" value="Genomic_DNA"/>
</dbReference>
<evidence type="ECO:0000313" key="1">
    <source>
        <dbReference type="EMBL" id="VCW99231.1"/>
    </source>
</evidence>
<protein>
    <submittedName>
        <fullName evidence="1">Uncharacterized protein</fullName>
    </submittedName>
</protein>
<accession>A0A9X9Q3H8</accession>
<proteinExistence type="predicted"/>
<feature type="non-terminal residue" evidence="1">
    <location>
        <position position="1"/>
    </location>
</feature>
<feature type="non-terminal residue" evidence="1">
    <location>
        <position position="83"/>
    </location>
</feature>
<keyword evidence="2" id="KW-1185">Reference proteome</keyword>
<comment type="caution">
    <text evidence="1">The sequence shown here is derived from an EMBL/GenBank/DDBJ whole genome shotgun (WGS) entry which is preliminary data.</text>
</comment>
<gene>
    <name evidence="1" type="ORF">BN2614_LOCUS3</name>
</gene>
<name>A0A9X9Q3H8_GULGU</name>
<evidence type="ECO:0000313" key="2">
    <source>
        <dbReference type="Proteomes" id="UP000269945"/>
    </source>
</evidence>
<organism evidence="1 2">
    <name type="scientific">Gulo gulo</name>
    <name type="common">Wolverine</name>
    <name type="synonym">Gluton</name>
    <dbReference type="NCBI Taxonomy" id="48420"/>
    <lineage>
        <taxon>Eukaryota</taxon>
        <taxon>Metazoa</taxon>
        <taxon>Chordata</taxon>
        <taxon>Craniata</taxon>
        <taxon>Vertebrata</taxon>
        <taxon>Euteleostomi</taxon>
        <taxon>Mammalia</taxon>
        <taxon>Eutheria</taxon>
        <taxon>Laurasiatheria</taxon>
        <taxon>Carnivora</taxon>
        <taxon>Caniformia</taxon>
        <taxon>Musteloidea</taxon>
        <taxon>Mustelidae</taxon>
        <taxon>Guloninae</taxon>
        <taxon>Gulo</taxon>
    </lineage>
</organism>
<reference evidence="1 2" key="1">
    <citation type="submission" date="2018-10" db="EMBL/GenBank/DDBJ databases">
        <authorList>
            <person name="Ekblom R."/>
            <person name="Jareborg N."/>
        </authorList>
    </citation>
    <scope>NUCLEOTIDE SEQUENCE [LARGE SCALE GENOMIC DNA]</scope>
    <source>
        <tissue evidence="1">Muscle</tissue>
    </source>
</reference>
<dbReference type="Proteomes" id="UP000269945">
    <property type="component" value="Unassembled WGS sequence"/>
</dbReference>
<sequence length="83" mass="9328">ARASSRCSVPLSFSLVHWCSRWSAGPGLILTEARVLSSLVPREKKACAQQASSLHPTMPLLDVFWACFRKVKCFPLLQRRKNT</sequence>
<dbReference type="AlphaFoldDB" id="A0A9X9Q3H8"/>